<dbReference type="AlphaFoldDB" id="B1C1H6"/>
<organism evidence="7 8">
    <name type="scientific">Thomasclavelia spiroformis DSM 1552</name>
    <dbReference type="NCBI Taxonomy" id="428126"/>
    <lineage>
        <taxon>Bacteria</taxon>
        <taxon>Bacillati</taxon>
        <taxon>Bacillota</taxon>
        <taxon>Erysipelotrichia</taxon>
        <taxon>Erysipelotrichales</taxon>
        <taxon>Coprobacillaceae</taxon>
        <taxon>Thomasclavelia</taxon>
    </lineage>
</organism>
<dbReference type="EMBL" id="ABIK02000007">
    <property type="protein sequence ID" value="EDS75231.1"/>
    <property type="molecule type" value="Genomic_DNA"/>
</dbReference>
<dbReference type="Gene3D" id="3.40.50.12580">
    <property type="match status" value="1"/>
</dbReference>
<comment type="similarity">
    <text evidence="2">Belongs to the CDP-glycerol glycerophosphotransferase family.</text>
</comment>
<dbReference type="InterPro" id="IPR043149">
    <property type="entry name" value="TagF_N"/>
</dbReference>
<evidence type="ECO:0000256" key="4">
    <source>
        <dbReference type="ARBA" id="ARBA00022679"/>
    </source>
</evidence>
<keyword evidence="8" id="KW-1185">Reference proteome</keyword>
<dbReference type="InterPro" id="IPR043148">
    <property type="entry name" value="TagF_C"/>
</dbReference>
<sequence>MKRLMGSMKIIVNIILRVVNVFVGFFSIKNNQVAFVSLEANKLESDLKLIYDKLSQDHSFVLKTVLINYNKKNLINNFLYLLNCIKQIYVINTSKIVLITDNNYVISNFKREGVKVIQIWHATGAIKKFGNAIKREYPIKNYDYVIANSVYWKVPYQEAFNVNKENVVVTGMPRVDHLVDQNYIEKTKLKLLNKYPLLKNKRVILYAPTFRGNIYQGMKSVDFDAKKLLDQLNDQYVLVYKLHPLLLDVPITDDQRIINLNHEDTHDLFTISDMLISDFSSIIFDYSFFNKPMYFFVPDLDEYLSTLGCFVDYQKIMPGAICLNENQLADAIIVNKQYDIEAFSKMFFKYHDGKNIERVVELIKKVRHE</sequence>
<proteinExistence type="inferred from homology"/>
<dbReference type="STRING" id="428126.CLOSPI_01076"/>
<dbReference type="SUPFAM" id="SSF53756">
    <property type="entry name" value="UDP-Glycosyltransferase/glycogen phosphorylase"/>
    <property type="match status" value="1"/>
</dbReference>
<dbReference type="Proteomes" id="UP000004910">
    <property type="component" value="Unassembled WGS sequence"/>
</dbReference>
<dbReference type="GO" id="GO:0047355">
    <property type="term" value="F:CDP-glycerol glycerophosphotransferase activity"/>
    <property type="evidence" value="ECO:0007669"/>
    <property type="project" value="InterPro"/>
</dbReference>
<comment type="caution">
    <text evidence="7">The sequence shown here is derived from an EMBL/GenBank/DDBJ whole genome shotgun (WGS) entry which is preliminary data.</text>
</comment>
<protein>
    <submittedName>
        <fullName evidence="7">CDP-glycerol:poly(Glycerophosphate) glycerophosphotransferase</fullName>
    </submittedName>
</protein>
<accession>B1C1H6</accession>
<name>B1C1H6_9FIRM</name>
<dbReference type="PANTHER" id="PTHR37316:SF3">
    <property type="entry name" value="TEICHOIC ACID GLYCEROL-PHOSPHATE TRANSFERASE"/>
    <property type="match status" value="1"/>
</dbReference>
<gene>
    <name evidence="7" type="ORF">CLOSPI_01076</name>
</gene>
<dbReference type="Pfam" id="PF04464">
    <property type="entry name" value="Glyphos_transf"/>
    <property type="match status" value="1"/>
</dbReference>
<evidence type="ECO:0000256" key="6">
    <source>
        <dbReference type="ARBA" id="ARBA00023136"/>
    </source>
</evidence>
<dbReference type="GO" id="GO:0019350">
    <property type="term" value="P:teichoic acid biosynthetic process"/>
    <property type="evidence" value="ECO:0007669"/>
    <property type="project" value="UniProtKB-KW"/>
</dbReference>
<reference evidence="7" key="2">
    <citation type="submission" date="2014-06" db="EMBL/GenBank/DDBJ databases">
        <title>Draft genome sequence of Clostridium spiroforme (DSM 1552).</title>
        <authorList>
            <person name="Sudarsanam P."/>
            <person name="Ley R."/>
            <person name="Guruge J."/>
            <person name="Turnbaugh P.J."/>
            <person name="Mahowald M."/>
            <person name="Liep D."/>
            <person name="Gordon J."/>
        </authorList>
    </citation>
    <scope>NUCLEOTIDE SEQUENCE</scope>
    <source>
        <strain evidence="7">DSM 1552</strain>
    </source>
</reference>
<evidence type="ECO:0000313" key="7">
    <source>
        <dbReference type="EMBL" id="EDS75231.1"/>
    </source>
</evidence>
<dbReference type="InterPro" id="IPR051612">
    <property type="entry name" value="Teichoic_Acid_Biosynth"/>
</dbReference>
<evidence type="ECO:0000256" key="3">
    <source>
        <dbReference type="ARBA" id="ARBA00022475"/>
    </source>
</evidence>
<evidence type="ECO:0000256" key="2">
    <source>
        <dbReference type="ARBA" id="ARBA00010488"/>
    </source>
</evidence>
<dbReference type="GO" id="GO:0005886">
    <property type="term" value="C:plasma membrane"/>
    <property type="evidence" value="ECO:0007669"/>
    <property type="project" value="UniProtKB-SubCell"/>
</dbReference>
<comment type="subcellular location">
    <subcellularLocation>
        <location evidence="1">Cell membrane</location>
        <topology evidence="1">Peripheral membrane protein</topology>
    </subcellularLocation>
</comment>
<dbReference type="HOGENOM" id="CLU_029598_1_0_9"/>
<keyword evidence="3" id="KW-1003">Cell membrane</keyword>
<dbReference type="eggNOG" id="COG1887">
    <property type="taxonomic scope" value="Bacteria"/>
</dbReference>
<reference evidence="7" key="1">
    <citation type="submission" date="2008-02" db="EMBL/GenBank/DDBJ databases">
        <authorList>
            <person name="Fulton L."/>
            <person name="Clifton S."/>
            <person name="Fulton B."/>
            <person name="Xu J."/>
            <person name="Minx P."/>
            <person name="Pepin K.H."/>
            <person name="Johnson M."/>
            <person name="Thiruvilangam P."/>
            <person name="Bhonagiri V."/>
            <person name="Nash W.E."/>
            <person name="Mardis E.R."/>
            <person name="Wilson R.K."/>
        </authorList>
    </citation>
    <scope>NUCLEOTIDE SEQUENCE [LARGE SCALE GENOMIC DNA]</scope>
    <source>
        <strain evidence="7">DSM 1552</strain>
    </source>
</reference>
<keyword evidence="5" id="KW-0777">Teichoic acid biosynthesis</keyword>
<keyword evidence="6" id="KW-0472">Membrane</keyword>
<evidence type="ECO:0000313" key="8">
    <source>
        <dbReference type="Proteomes" id="UP000004910"/>
    </source>
</evidence>
<dbReference type="Gene3D" id="3.40.50.11820">
    <property type="match status" value="1"/>
</dbReference>
<dbReference type="InterPro" id="IPR007554">
    <property type="entry name" value="Glycerophosphate_synth"/>
</dbReference>
<evidence type="ECO:0000256" key="1">
    <source>
        <dbReference type="ARBA" id="ARBA00004202"/>
    </source>
</evidence>
<keyword evidence="4" id="KW-0808">Transferase</keyword>
<dbReference type="PANTHER" id="PTHR37316">
    <property type="entry name" value="TEICHOIC ACID GLYCEROL-PHOSPHATE PRIMASE"/>
    <property type="match status" value="1"/>
</dbReference>
<evidence type="ECO:0000256" key="5">
    <source>
        <dbReference type="ARBA" id="ARBA00022944"/>
    </source>
</evidence>